<evidence type="ECO:0008006" key="5">
    <source>
        <dbReference type="Google" id="ProtNLM"/>
    </source>
</evidence>
<keyword evidence="4" id="KW-1185">Reference proteome</keyword>
<dbReference type="AlphaFoldDB" id="A0A167LUP0"/>
<evidence type="ECO:0000313" key="4">
    <source>
        <dbReference type="Proteomes" id="UP000076738"/>
    </source>
</evidence>
<evidence type="ECO:0000256" key="1">
    <source>
        <dbReference type="SAM" id="MobiDB-lite"/>
    </source>
</evidence>
<evidence type="ECO:0000313" key="3">
    <source>
        <dbReference type="EMBL" id="KZO96048.1"/>
    </source>
</evidence>
<keyword evidence="2" id="KW-0812">Transmembrane</keyword>
<gene>
    <name evidence="3" type="ORF">CALVIDRAFT_537633</name>
</gene>
<organism evidence="3 4">
    <name type="scientific">Calocera viscosa (strain TUFC12733)</name>
    <dbReference type="NCBI Taxonomy" id="1330018"/>
    <lineage>
        <taxon>Eukaryota</taxon>
        <taxon>Fungi</taxon>
        <taxon>Dikarya</taxon>
        <taxon>Basidiomycota</taxon>
        <taxon>Agaricomycotina</taxon>
        <taxon>Dacrymycetes</taxon>
        <taxon>Dacrymycetales</taxon>
        <taxon>Dacrymycetaceae</taxon>
        <taxon>Calocera</taxon>
    </lineage>
</organism>
<feature type="compositionally biased region" description="Low complexity" evidence="1">
    <location>
        <begin position="364"/>
        <end position="402"/>
    </location>
</feature>
<reference evidence="3 4" key="1">
    <citation type="journal article" date="2016" name="Mol. Biol. Evol.">
        <title>Comparative Genomics of Early-Diverging Mushroom-Forming Fungi Provides Insights into the Origins of Lignocellulose Decay Capabilities.</title>
        <authorList>
            <person name="Nagy L.G."/>
            <person name="Riley R."/>
            <person name="Tritt A."/>
            <person name="Adam C."/>
            <person name="Daum C."/>
            <person name="Floudas D."/>
            <person name="Sun H."/>
            <person name="Yadav J.S."/>
            <person name="Pangilinan J."/>
            <person name="Larsson K.H."/>
            <person name="Matsuura K."/>
            <person name="Barry K."/>
            <person name="Labutti K."/>
            <person name="Kuo R."/>
            <person name="Ohm R.A."/>
            <person name="Bhattacharya S.S."/>
            <person name="Shirouzu T."/>
            <person name="Yoshinaga Y."/>
            <person name="Martin F.M."/>
            <person name="Grigoriev I.V."/>
            <person name="Hibbett D.S."/>
        </authorList>
    </citation>
    <scope>NUCLEOTIDE SEQUENCE [LARGE SCALE GENOMIC DNA]</scope>
    <source>
        <strain evidence="3 4">TUFC12733</strain>
    </source>
</reference>
<feature type="transmembrane region" description="Helical" evidence="2">
    <location>
        <begin position="300"/>
        <end position="322"/>
    </location>
</feature>
<accession>A0A167LUP0</accession>
<dbReference type="STRING" id="1330018.A0A167LUP0"/>
<feature type="compositionally biased region" description="Pro residues" evidence="1">
    <location>
        <begin position="465"/>
        <end position="474"/>
    </location>
</feature>
<proteinExistence type="predicted"/>
<feature type="region of interest" description="Disordered" evidence="1">
    <location>
        <begin position="264"/>
        <end position="291"/>
    </location>
</feature>
<keyword evidence="2" id="KW-0472">Membrane</keyword>
<feature type="region of interest" description="Disordered" evidence="1">
    <location>
        <begin position="449"/>
        <end position="474"/>
    </location>
</feature>
<dbReference type="EMBL" id="KV417286">
    <property type="protein sequence ID" value="KZO96048.1"/>
    <property type="molecule type" value="Genomic_DNA"/>
</dbReference>
<sequence>MAAPYSYQVTIADTSPLLAWNGAWAQCFDQSGCTPPAAGASGVGESYHGTNVSGPSVSLTFVGDAIQLYGDYAAGSGGTVTVDNSTVSPSSSPGTDLNSLFATDSSLSNDSQHTVSLQTTAPFNFTSAIVSVTSTQPLSNYSLPYGNPAIVYSGTWSTVTVQGLAGGTTRTNQVGASASVNFTGVGVIVYSSMNSGHGPYNVTLDGETTQYTAVGRTWLVPETIIYYAAHLTPGTHTLVLTNNGAGGSTTFTLNRITVVQLASEAGPSSTATSETSTGSAGATSTSPPLPSAVGNTNNGAIAGGVVGGAAALVLLIFLVWFFMRRGRATPVMVPFVTPRAPASLVDDEEKTAENIPPPPPPPQLSQKRSLPSSRSVPVLPIAATAPTTSSAETTTSPSALSPIAPKPEATAVSEALATAGVGNNSSGTLLRDSDAANEVVDRVLELLAGRIDPHRPGEDVSGGSLPPPVYRDTR</sequence>
<protein>
    <recommendedName>
        <fullName evidence="5">Transmembrane protein</fullName>
    </recommendedName>
</protein>
<keyword evidence="2" id="KW-1133">Transmembrane helix</keyword>
<dbReference type="Gene3D" id="2.60.120.260">
    <property type="entry name" value="Galactose-binding domain-like"/>
    <property type="match status" value="2"/>
</dbReference>
<name>A0A167LUP0_CALVF</name>
<dbReference type="Proteomes" id="UP000076738">
    <property type="component" value="Unassembled WGS sequence"/>
</dbReference>
<evidence type="ECO:0000256" key="2">
    <source>
        <dbReference type="SAM" id="Phobius"/>
    </source>
</evidence>
<dbReference type="OrthoDB" id="2576334at2759"/>
<feature type="region of interest" description="Disordered" evidence="1">
    <location>
        <begin position="344"/>
        <end position="407"/>
    </location>
</feature>